<evidence type="ECO:0000256" key="4">
    <source>
        <dbReference type="ARBA" id="ARBA00022529"/>
    </source>
</evidence>
<evidence type="ECO:0000259" key="9">
    <source>
        <dbReference type="Pfam" id="PF03768"/>
    </source>
</evidence>
<evidence type="ECO:0000256" key="5">
    <source>
        <dbReference type="ARBA" id="ARBA00022588"/>
    </source>
</evidence>
<dbReference type="GO" id="GO:0042742">
    <property type="term" value="P:defense response to bacterium"/>
    <property type="evidence" value="ECO:0007669"/>
    <property type="project" value="UniProtKB-KW"/>
</dbReference>
<keyword evidence="8" id="KW-0044">Antibiotic</keyword>
<evidence type="ECO:0000256" key="1">
    <source>
        <dbReference type="ARBA" id="ARBA00004613"/>
    </source>
</evidence>
<gene>
    <name evidence="11" type="primary">106082494</name>
</gene>
<evidence type="ECO:0000256" key="8">
    <source>
        <dbReference type="ARBA" id="ARBA00023022"/>
    </source>
</evidence>
<dbReference type="InterPro" id="IPR005520">
    <property type="entry name" value="Attacin_N"/>
</dbReference>
<dbReference type="AlphaFoldDB" id="A0A1I8NP10"/>
<keyword evidence="3" id="KW-0964">Secreted</keyword>
<organism evidence="11 12">
    <name type="scientific">Stomoxys calcitrans</name>
    <name type="common">Stable fly</name>
    <name type="synonym">Conops calcitrans</name>
    <dbReference type="NCBI Taxonomy" id="35570"/>
    <lineage>
        <taxon>Eukaryota</taxon>
        <taxon>Metazoa</taxon>
        <taxon>Ecdysozoa</taxon>
        <taxon>Arthropoda</taxon>
        <taxon>Hexapoda</taxon>
        <taxon>Insecta</taxon>
        <taxon>Pterygota</taxon>
        <taxon>Neoptera</taxon>
        <taxon>Endopterygota</taxon>
        <taxon>Diptera</taxon>
        <taxon>Brachycera</taxon>
        <taxon>Muscomorpha</taxon>
        <taxon>Muscoidea</taxon>
        <taxon>Muscidae</taxon>
        <taxon>Stomoxys</taxon>
    </lineage>
</organism>
<dbReference type="VEuPathDB" id="VectorBase:SCAU000767"/>
<keyword evidence="6" id="KW-0732">Signal</keyword>
<accession>A0A1I8NP10</accession>
<dbReference type="GO" id="GO:0045087">
    <property type="term" value="P:innate immune response"/>
    <property type="evidence" value="ECO:0007669"/>
    <property type="project" value="UniProtKB-KW"/>
</dbReference>
<dbReference type="Pfam" id="PF03768">
    <property type="entry name" value="Attacin_N"/>
    <property type="match status" value="1"/>
</dbReference>
<keyword evidence="12" id="KW-1185">Reference proteome</keyword>
<evidence type="ECO:0000259" key="10">
    <source>
        <dbReference type="Pfam" id="PF03769"/>
    </source>
</evidence>
<dbReference type="Pfam" id="PF03769">
    <property type="entry name" value="Attacin_C"/>
    <property type="match status" value="1"/>
</dbReference>
<protein>
    <recommendedName>
        <fullName evidence="13">Attacin C-terminal domain-containing protein</fullName>
    </recommendedName>
</protein>
<evidence type="ECO:0000313" key="11">
    <source>
        <dbReference type="EnsemblMetazoa" id="SCAU000767-PA"/>
    </source>
</evidence>
<dbReference type="Proteomes" id="UP000095300">
    <property type="component" value="Unassembled WGS sequence"/>
</dbReference>
<dbReference type="InterPro" id="IPR005521">
    <property type="entry name" value="Attacin_C"/>
</dbReference>
<evidence type="ECO:0000256" key="7">
    <source>
        <dbReference type="ARBA" id="ARBA00022859"/>
    </source>
</evidence>
<reference evidence="11" key="1">
    <citation type="submission" date="2020-05" db="UniProtKB">
        <authorList>
            <consortium name="EnsemblMetazoa"/>
        </authorList>
    </citation>
    <scope>IDENTIFICATION</scope>
    <source>
        <strain evidence="11">USDA</strain>
    </source>
</reference>
<dbReference type="KEGG" id="scac:106082494"/>
<comment type="subcellular location">
    <subcellularLocation>
        <location evidence="1">Secreted</location>
    </subcellularLocation>
</comment>
<evidence type="ECO:0000256" key="3">
    <source>
        <dbReference type="ARBA" id="ARBA00022525"/>
    </source>
</evidence>
<keyword evidence="5" id="KW-0399">Innate immunity</keyword>
<evidence type="ECO:0000313" key="12">
    <source>
        <dbReference type="Proteomes" id="UP000095300"/>
    </source>
</evidence>
<evidence type="ECO:0000256" key="2">
    <source>
        <dbReference type="ARBA" id="ARBA00007550"/>
    </source>
</evidence>
<dbReference type="EnsemblMetazoa" id="SCAU000767-RA">
    <property type="protein sequence ID" value="SCAU000767-PA"/>
    <property type="gene ID" value="SCAU000767"/>
</dbReference>
<evidence type="ECO:0008006" key="13">
    <source>
        <dbReference type="Google" id="ProtNLM"/>
    </source>
</evidence>
<comment type="similarity">
    <text evidence="2">Belongs to the attacin/sarcotoxin-2 family.</text>
</comment>
<sequence>MASVDIGGTASENHKGGHDIDVKGIAKVGNENLGAGVGVFAKGNDKHGPITTGAMAELSSNGHGLGIQHANTHGGNKLVAENLRINAFNNDNHNLDLNAFHGRTVQPNGLKYDSVGANASWNHVQGHSASLELTKIPKFGISTVQANATANLWTSPNQASSFGLNAFGSQHIAGPYRGQKDFGAGMGFTHRF</sequence>
<name>A0A1I8NP10_STOCA</name>
<feature type="domain" description="Attacin C-terminal" evidence="10">
    <location>
        <begin position="84"/>
        <end position="192"/>
    </location>
</feature>
<dbReference type="OrthoDB" id="7441167at2759"/>
<evidence type="ECO:0000256" key="6">
    <source>
        <dbReference type="ARBA" id="ARBA00022729"/>
    </source>
</evidence>
<feature type="domain" description="Attacin N-terminal" evidence="9">
    <location>
        <begin position="7"/>
        <end position="69"/>
    </location>
</feature>
<proteinExistence type="inferred from homology"/>
<keyword evidence="4" id="KW-0929">Antimicrobial</keyword>
<dbReference type="GO" id="GO:0005576">
    <property type="term" value="C:extracellular region"/>
    <property type="evidence" value="ECO:0007669"/>
    <property type="project" value="UniProtKB-SubCell"/>
</dbReference>
<keyword evidence="7" id="KW-0391">Immunity</keyword>